<dbReference type="SUPFAM" id="SSF55073">
    <property type="entry name" value="Nucleotide cyclase"/>
    <property type="match status" value="1"/>
</dbReference>
<dbReference type="EMBL" id="CP155573">
    <property type="protein sequence ID" value="XFO65138.1"/>
    <property type="molecule type" value="Genomic_DNA"/>
</dbReference>
<evidence type="ECO:0000313" key="3">
    <source>
        <dbReference type="Proteomes" id="UP000216752"/>
    </source>
</evidence>
<feature type="domain" description="GGDEF" evidence="1">
    <location>
        <begin position="388"/>
        <end position="525"/>
    </location>
</feature>
<dbReference type="CDD" id="cd01949">
    <property type="entry name" value="GGDEF"/>
    <property type="match status" value="1"/>
</dbReference>
<organism evidence="2 3">
    <name type="scientific">Sporomusa silvacetica DSM 10669</name>
    <dbReference type="NCBI Taxonomy" id="1123289"/>
    <lineage>
        <taxon>Bacteria</taxon>
        <taxon>Bacillati</taxon>
        <taxon>Bacillota</taxon>
        <taxon>Negativicutes</taxon>
        <taxon>Selenomonadales</taxon>
        <taxon>Sporomusaceae</taxon>
        <taxon>Sporomusa</taxon>
    </lineage>
</organism>
<dbReference type="InterPro" id="IPR029016">
    <property type="entry name" value="GAF-like_dom_sf"/>
</dbReference>
<reference evidence="2" key="1">
    <citation type="submission" date="2024-05" db="EMBL/GenBank/DDBJ databases">
        <title>Isolation and characterization of Sporomusa carbonis sp. nov., a carboxydotrophic hydrogenogen in the genus of Sporomusa isolated from a charcoal burning pile.</title>
        <authorList>
            <person name="Boeer T."/>
            <person name="Rosenbaum F."/>
            <person name="Eysell L."/>
            <person name="Mueller V."/>
            <person name="Daniel R."/>
            <person name="Poehlein A."/>
        </authorList>
    </citation>
    <scope>NUCLEOTIDE SEQUENCE [LARGE SCALE GENOMIC DNA]</scope>
    <source>
        <strain evidence="2">DSM 10669</strain>
    </source>
</reference>
<dbReference type="InterPro" id="IPR043128">
    <property type="entry name" value="Rev_trsase/Diguanyl_cyclase"/>
</dbReference>
<dbReference type="PANTHER" id="PTHR45138">
    <property type="entry name" value="REGULATORY COMPONENTS OF SENSORY TRANSDUCTION SYSTEM"/>
    <property type="match status" value="1"/>
</dbReference>
<dbReference type="Pfam" id="PF13185">
    <property type="entry name" value="GAF_2"/>
    <property type="match status" value="1"/>
</dbReference>
<keyword evidence="3" id="KW-1185">Reference proteome</keyword>
<dbReference type="PANTHER" id="PTHR45138:SF9">
    <property type="entry name" value="DIGUANYLATE CYCLASE DGCM-RELATED"/>
    <property type="match status" value="1"/>
</dbReference>
<name>A0ABZ3II86_9FIRM</name>
<dbReference type="Gene3D" id="3.30.70.270">
    <property type="match status" value="1"/>
</dbReference>
<dbReference type="SMART" id="SM00065">
    <property type="entry name" value="GAF"/>
    <property type="match status" value="1"/>
</dbReference>
<dbReference type="Gene3D" id="3.30.450.40">
    <property type="match status" value="2"/>
</dbReference>
<protein>
    <recommendedName>
        <fullName evidence="1">GGDEF domain-containing protein</fullName>
    </recommendedName>
</protein>
<dbReference type="NCBIfam" id="TIGR00254">
    <property type="entry name" value="GGDEF"/>
    <property type="match status" value="1"/>
</dbReference>
<evidence type="ECO:0000259" key="1">
    <source>
        <dbReference type="PROSITE" id="PS50887"/>
    </source>
</evidence>
<dbReference type="Pfam" id="PF00990">
    <property type="entry name" value="GGDEF"/>
    <property type="match status" value="1"/>
</dbReference>
<dbReference type="InterPro" id="IPR003018">
    <property type="entry name" value="GAF"/>
</dbReference>
<proteinExistence type="predicted"/>
<dbReference type="InterPro" id="IPR000160">
    <property type="entry name" value="GGDEF_dom"/>
</dbReference>
<dbReference type="SUPFAM" id="SSF55781">
    <property type="entry name" value="GAF domain-like"/>
    <property type="match status" value="1"/>
</dbReference>
<sequence length="527" mass="59217">MKIQDIGGLLFKDRSEVRLTGIRRLWKRQAGRQRKQLHTLAQTYANFESTIAQITNMIKDKGKLTDLLDQLINEAGMTFGSEHVFLSLLEGQPQVFWVVAYKGSYELRETTLQKLMGASYAAGQMVYVTSRENLDEHLPRTLLGMPIMIDGKLAGVFEVFVESGEVLTKQQLKLAEIYAAQAGVAVKMARLNDTLTRKSEEIVLLHEVGQVVAKQPSPSILLEQVGKTLSDFFKADACAAFVVQRHSVPPVVRAAHVQNLSPADVARLESLLTNGKRSELWQDTNRVLVTLPLAVEKTVQVMPLFFRQILQGAIVFCWDYVRETSSDFPIEATLATIANQTAMGLDREHLYGSIKKFGLTDTLTEIANRRFFDFVLKKELSRVRRYGQPLSLVMVDIDFFKMINDRWGHQTGDIILKEMGSLLKKQFRATDLPARYGGEEFAVILPETDAATAYALAEIIRAQTEKRVFAPSIDKISVTISVGVATVEFSEYLDKLTEADLIFAADQALYRAKNFGRNRVEVSELEK</sequence>
<dbReference type="Proteomes" id="UP000216752">
    <property type="component" value="Chromosome"/>
</dbReference>
<dbReference type="SMART" id="SM00267">
    <property type="entry name" value="GGDEF"/>
    <property type="match status" value="1"/>
</dbReference>
<accession>A0ABZ3II86</accession>
<dbReference type="InterPro" id="IPR050469">
    <property type="entry name" value="Diguanylate_Cyclase"/>
</dbReference>
<dbReference type="RefSeq" id="WP_094605594.1">
    <property type="nucleotide sequence ID" value="NZ_CP155573.1"/>
</dbReference>
<evidence type="ECO:0000313" key="2">
    <source>
        <dbReference type="EMBL" id="XFO65138.1"/>
    </source>
</evidence>
<dbReference type="InterPro" id="IPR029787">
    <property type="entry name" value="Nucleotide_cyclase"/>
</dbReference>
<gene>
    <name evidence="2" type="ORF">SPSIL_012470</name>
</gene>
<dbReference type="PROSITE" id="PS50887">
    <property type="entry name" value="GGDEF"/>
    <property type="match status" value="1"/>
</dbReference>